<accession>A0ABR3JXW2</accession>
<feature type="chain" id="PRO_5046893170" description="Peptidase M43 pregnancy-associated plasma-A domain-containing protein" evidence="10">
    <location>
        <begin position="19"/>
        <end position="458"/>
    </location>
</feature>
<keyword evidence="5" id="KW-0378">Hydrolase</keyword>
<comment type="similarity">
    <text evidence="1">Belongs to the peptidase M43B family.</text>
</comment>
<dbReference type="SUPFAM" id="SSF55486">
    <property type="entry name" value="Metalloproteases ('zincins'), catalytic domain"/>
    <property type="match status" value="1"/>
</dbReference>
<dbReference type="Pfam" id="PF05572">
    <property type="entry name" value="Peptidase_M43"/>
    <property type="match status" value="1"/>
</dbReference>
<evidence type="ECO:0000259" key="11">
    <source>
        <dbReference type="Pfam" id="PF05572"/>
    </source>
</evidence>
<organism evidence="12 13">
    <name type="scientific">Hohenbuehelia grisea</name>
    <dbReference type="NCBI Taxonomy" id="104357"/>
    <lineage>
        <taxon>Eukaryota</taxon>
        <taxon>Fungi</taxon>
        <taxon>Dikarya</taxon>
        <taxon>Basidiomycota</taxon>
        <taxon>Agaricomycotina</taxon>
        <taxon>Agaricomycetes</taxon>
        <taxon>Agaricomycetidae</taxon>
        <taxon>Agaricales</taxon>
        <taxon>Pleurotineae</taxon>
        <taxon>Pleurotaceae</taxon>
        <taxon>Hohenbuehelia</taxon>
    </lineage>
</organism>
<feature type="compositionally biased region" description="Low complexity" evidence="9">
    <location>
        <begin position="309"/>
        <end position="381"/>
    </location>
</feature>
<keyword evidence="8" id="KW-1015">Disulfide bond</keyword>
<dbReference type="InterPro" id="IPR024079">
    <property type="entry name" value="MetalloPept_cat_dom_sf"/>
</dbReference>
<keyword evidence="7" id="KW-0482">Metalloprotease</keyword>
<dbReference type="PANTHER" id="PTHR47466:SF1">
    <property type="entry name" value="METALLOPROTEASE MEP1 (AFU_ORTHOLOGUE AFUA_1G07730)-RELATED"/>
    <property type="match status" value="1"/>
</dbReference>
<reference evidence="13" key="1">
    <citation type="submission" date="2024-06" db="EMBL/GenBank/DDBJ databases">
        <title>Multi-omics analyses provide insights into the biosynthesis of the anticancer antibiotic pleurotin in Hohenbuehelia grisea.</title>
        <authorList>
            <person name="Weaver J.A."/>
            <person name="Alberti F."/>
        </authorList>
    </citation>
    <scope>NUCLEOTIDE SEQUENCE [LARGE SCALE GENOMIC DNA]</scope>
    <source>
        <strain evidence="13">T-177</strain>
    </source>
</reference>
<keyword evidence="6" id="KW-0862">Zinc</keyword>
<evidence type="ECO:0000256" key="2">
    <source>
        <dbReference type="ARBA" id="ARBA00022670"/>
    </source>
</evidence>
<feature type="region of interest" description="Disordered" evidence="9">
    <location>
        <begin position="294"/>
        <end position="404"/>
    </location>
</feature>
<feature type="domain" description="Peptidase M43 pregnancy-associated plasma-A" evidence="11">
    <location>
        <begin position="174"/>
        <end position="286"/>
    </location>
</feature>
<keyword evidence="13" id="KW-1185">Reference proteome</keyword>
<keyword evidence="3" id="KW-0479">Metal-binding</keyword>
<evidence type="ECO:0000256" key="9">
    <source>
        <dbReference type="SAM" id="MobiDB-lite"/>
    </source>
</evidence>
<feature type="compositionally biased region" description="Polar residues" evidence="9">
    <location>
        <begin position="297"/>
        <end position="308"/>
    </location>
</feature>
<evidence type="ECO:0000256" key="6">
    <source>
        <dbReference type="ARBA" id="ARBA00022833"/>
    </source>
</evidence>
<dbReference type="Proteomes" id="UP001556367">
    <property type="component" value="Unassembled WGS sequence"/>
</dbReference>
<proteinExistence type="inferred from homology"/>
<dbReference type="InterPro" id="IPR008754">
    <property type="entry name" value="Peptidase_M43"/>
</dbReference>
<evidence type="ECO:0000256" key="8">
    <source>
        <dbReference type="ARBA" id="ARBA00023157"/>
    </source>
</evidence>
<keyword evidence="2" id="KW-0645">Protease</keyword>
<gene>
    <name evidence="12" type="ORF">HGRIS_011779</name>
</gene>
<dbReference type="Gene3D" id="3.40.390.10">
    <property type="entry name" value="Collagenase (Catalytic Domain)"/>
    <property type="match status" value="1"/>
</dbReference>
<evidence type="ECO:0000256" key="3">
    <source>
        <dbReference type="ARBA" id="ARBA00022723"/>
    </source>
</evidence>
<evidence type="ECO:0000313" key="12">
    <source>
        <dbReference type="EMBL" id="KAL0960143.1"/>
    </source>
</evidence>
<evidence type="ECO:0000313" key="13">
    <source>
        <dbReference type="Proteomes" id="UP001556367"/>
    </source>
</evidence>
<evidence type="ECO:0000256" key="4">
    <source>
        <dbReference type="ARBA" id="ARBA00022729"/>
    </source>
</evidence>
<sequence length="458" mass="50719">MHSTTFFTFLFACSSVLAGPAQRRATSLTCASEVWNKTAYQDLPEYSHLRARDDGNLWRPPKQPSKDPGNRVPVYWSIFSTNDTIEGGNIPDELIHKQMDVLNRDFQPVGLTFKLEKIKRTTNHRWFDWDSQRASELEFKATLSEIDDASALRIFLVRDGIAAFTLLPGNGNLPSQNLDGVIFTDGGLPGWPNHDSVGHLLTHEVGHWCGLPHTFDNSNTCVDGDQVTDTPVSKKPEHMQPDNCKKPTFSCGGSTPDPNDNYMNYVWDTCRKRFTPGQIERMRKELKLRGITLGAPTASTGTQTDPENTTSTGTQTDTGNTTSTGTQTDTRNTTSTGTQTDTGNTPYTGTRIDTGNTTSTGTQIDTGNTTSTGTQTNTTDTYGYKPAGNRTDTERPTGKSAESPKAQMLRDIIGRLQKTWEFRAAHPETLDSETTEKLRGTMVKLSELWNFMVAHNLF</sequence>
<evidence type="ECO:0000256" key="7">
    <source>
        <dbReference type="ARBA" id="ARBA00023049"/>
    </source>
</evidence>
<comment type="caution">
    <text evidence="12">The sequence shown here is derived from an EMBL/GenBank/DDBJ whole genome shotgun (WGS) entry which is preliminary data.</text>
</comment>
<evidence type="ECO:0000256" key="10">
    <source>
        <dbReference type="SAM" id="SignalP"/>
    </source>
</evidence>
<protein>
    <recommendedName>
        <fullName evidence="11">Peptidase M43 pregnancy-associated plasma-A domain-containing protein</fullName>
    </recommendedName>
</protein>
<name>A0ABR3JXW2_9AGAR</name>
<evidence type="ECO:0000256" key="1">
    <source>
        <dbReference type="ARBA" id="ARBA00008721"/>
    </source>
</evidence>
<dbReference type="EMBL" id="JASNQZ010000002">
    <property type="protein sequence ID" value="KAL0960143.1"/>
    <property type="molecule type" value="Genomic_DNA"/>
</dbReference>
<evidence type="ECO:0000256" key="5">
    <source>
        <dbReference type="ARBA" id="ARBA00022801"/>
    </source>
</evidence>
<feature type="signal peptide" evidence="10">
    <location>
        <begin position="1"/>
        <end position="18"/>
    </location>
</feature>
<keyword evidence="4 10" id="KW-0732">Signal</keyword>
<dbReference type="PANTHER" id="PTHR47466">
    <property type="match status" value="1"/>
</dbReference>